<dbReference type="AlphaFoldDB" id="A0A9I9D3T7"/>
<name>A0A9I9D3T7_CUCME</name>
<protein>
    <submittedName>
        <fullName evidence="2">Uncharacterized protein</fullName>
    </submittedName>
</protein>
<dbReference type="EnsemblPlants" id="MELO3C012811.2.1">
    <property type="protein sequence ID" value="MELO3C012811.2.1"/>
    <property type="gene ID" value="MELO3C012811.2"/>
</dbReference>
<accession>A0A9I9D3T7</accession>
<evidence type="ECO:0000256" key="1">
    <source>
        <dbReference type="SAM" id="MobiDB-lite"/>
    </source>
</evidence>
<evidence type="ECO:0000313" key="2">
    <source>
        <dbReference type="EnsemblPlants" id="MELO3C012811.2.1"/>
    </source>
</evidence>
<feature type="compositionally biased region" description="Basic and acidic residues" evidence="1">
    <location>
        <begin position="1"/>
        <end position="11"/>
    </location>
</feature>
<sequence>MILDARTERGGHNVAGFNRNTTADESESNSRWQNWAEEEHEAEAGDEVGFTWTRRRTANNNTASDLTSRMEEQQGGTIRAFARTRWQQCRNGEEGEAEEEVELGRGVRGWRKKKMGKKL</sequence>
<reference evidence="2" key="1">
    <citation type="submission" date="2023-03" db="UniProtKB">
        <authorList>
            <consortium name="EnsemblPlants"/>
        </authorList>
    </citation>
    <scope>IDENTIFICATION</scope>
</reference>
<feature type="compositionally biased region" description="Polar residues" evidence="1">
    <location>
        <begin position="18"/>
        <end position="33"/>
    </location>
</feature>
<feature type="region of interest" description="Disordered" evidence="1">
    <location>
        <begin position="1"/>
        <end position="47"/>
    </location>
</feature>
<organism evidence="2">
    <name type="scientific">Cucumis melo</name>
    <name type="common">Muskmelon</name>
    <dbReference type="NCBI Taxonomy" id="3656"/>
    <lineage>
        <taxon>Eukaryota</taxon>
        <taxon>Viridiplantae</taxon>
        <taxon>Streptophyta</taxon>
        <taxon>Embryophyta</taxon>
        <taxon>Tracheophyta</taxon>
        <taxon>Spermatophyta</taxon>
        <taxon>Magnoliopsida</taxon>
        <taxon>eudicotyledons</taxon>
        <taxon>Gunneridae</taxon>
        <taxon>Pentapetalae</taxon>
        <taxon>rosids</taxon>
        <taxon>fabids</taxon>
        <taxon>Cucurbitales</taxon>
        <taxon>Cucurbitaceae</taxon>
        <taxon>Benincaseae</taxon>
        <taxon>Cucumis</taxon>
    </lineage>
</organism>
<dbReference type="Gramene" id="MELO3C012811.2.1">
    <property type="protein sequence ID" value="MELO3C012811.2.1"/>
    <property type="gene ID" value="MELO3C012811.2"/>
</dbReference>
<proteinExistence type="predicted"/>
<feature type="compositionally biased region" description="Acidic residues" evidence="1">
    <location>
        <begin position="36"/>
        <end position="46"/>
    </location>
</feature>